<protein>
    <submittedName>
        <fullName evidence="2">Transglutaminase family protein</fullName>
    </submittedName>
</protein>
<dbReference type="Gene3D" id="3.10.620.30">
    <property type="match status" value="1"/>
</dbReference>
<dbReference type="RefSeq" id="WP_160382779.1">
    <property type="nucleotide sequence ID" value="NZ_WNXQ01000005.1"/>
</dbReference>
<proteinExistence type="predicted"/>
<gene>
    <name evidence="2" type="ORF">GLS40_11050</name>
</gene>
<feature type="domain" description="Transglutaminase-like" evidence="1">
    <location>
        <begin position="159"/>
        <end position="223"/>
    </location>
</feature>
<accession>A0A844W671</accession>
<sequence>MRLKISHKTTYTYDKPVYYALQQIRLTPRTADGQKVLNWTSTFTGGERQVSFEDQFRNPVDLVLMAGTEKLEIVSEGEVEVEDRNGVVGMGKGLMPLWVFMPKTAATSPGPQLRKLVKPFEKQVAEDQLATMHRLSEAIGEAVEYTVGATTSATTAEEAVVAGKGVCQDHAHVMITAARLLGRPARYVSGYLLMEGVTEQDATHAWCEIFIERLGWVGFDVSNAVCPDDRYVRVAVGRDYADAAPVHGLRQGDAQEELCVSLQVQQ</sequence>
<organism evidence="2 3">
    <name type="scientific">Pseudooceanicola pacificus</name>
    <dbReference type="NCBI Taxonomy" id="2676438"/>
    <lineage>
        <taxon>Bacteria</taxon>
        <taxon>Pseudomonadati</taxon>
        <taxon>Pseudomonadota</taxon>
        <taxon>Alphaproteobacteria</taxon>
        <taxon>Rhodobacterales</taxon>
        <taxon>Paracoccaceae</taxon>
        <taxon>Pseudooceanicola</taxon>
    </lineage>
</organism>
<dbReference type="EMBL" id="WNXQ01000005">
    <property type="protein sequence ID" value="MWB78565.1"/>
    <property type="molecule type" value="Genomic_DNA"/>
</dbReference>
<keyword evidence="3" id="KW-1185">Reference proteome</keyword>
<reference evidence="2 3" key="1">
    <citation type="submission" date="2019-11" db="EMBL/GenBank/DDBJ databases">
        <title>Pseudooceanicola pacifica sp. nov., isolated from deep-sea sediment of the Pacific Ocean.</title>
        <authorList>
            <person name="Lyu L."/>
        </authorList>
    </citation>
    <scope>NUCLEOTIDE SEQUENCE [LARGE SCALE GENOMIC DNA]</scope>
    <source>
        <strain evidence="2 3">216_PA32_1</strain>
    </source>
</reference>
<dbReference type="InterPro" id="IPR002931">
    <property type="entry name" value="Transglutaminase-like"/>
</dbReference>
<name>A0A844W671_9RHOB</name>
<evidence type="ECO:0000313" key="2">
    <source>
        <dbReference type="EMBL" id="MWB78565.1"/>
    </source>
</evidence>
<dbReference type="PANTHER" id="PTHR33490:SF6">
    <property type="entry name" value="SLL1049 PROTEIN"/>
    <property type="match status" value="1"/>
</dbReference>
<evidence type="ECO:0000259" key="1">
    <source>
        <dbReference type="SMART" id="SM00460"/>
    </source>
</evidence>
<dbReference type="Proteomes" id="UP000443843">
    <property type="component" value="Unassembled WGS sequence"/>
</dbReference>
<dbReference type="Pfam" id="PF08379">
    <property type="entry name" value="Bact_transglu_N"/>
    <property type="match status" value="1"/>
</dbReference>
<dbReference type="InterPro" id="IPR038765">
    <property type="entry name" value="Papain-like_cys_pep_sf"/>
</dbReference>
<comment type="caution">
    <text evidence="2">The sequence shown here is derived from an EMBL/GenBank/DDBJ whole genome shotgun (WGS) entry which is preliminary data.</text>
</comment>
<dbReference type="InterPro" id="IPR013589">
    <property type="entry name" value="Bac_transglu_N"/>
</dbReference>
<dbReference type="SMART" id="SM00460">
    <property type="entry name" value="TGc"/>
    <property type="match status" value="1"/>
</dbReference>
<dbReference type="SUPFAM" id="SSF54001">
    <property type="entry name" value="Cysteine proteinases"/>
    <property type="match status" value="1"/>
</dbReference>
<dbReference type="AlphaFoldDB" id="A0A844W671"/>
<evidence type="ECO:0000313" key="3">
    <source>
        <dbReference type="Proteomes" id="UP000443843"/>
    </source>
</evidence>
<dbReference type="PANTHER" id="PTHR33490">
    <property type="entry name" value="BLR5614 PROTEIN-RELATED"/>
    <property type="match status" value="1"/>
</dbReference>
<dbReference type="Pfam" id="PF01841">
    <property type="entry name" value="Transglut_core"/>
    <property type="match status" value="1"/>
</dbReference>